<gene>
    <name evidence="1" type="ORF">CVO77_13315</name>
</gene>
<protein>
    <submittedName>
        <fullName evidence="1">Uncharacterized protein</fullName>
    </submittedName>
</protein>
<reference evidence="2" key="1">
    <citation type="submission" date="2017-11" db="EMBL/GenBank/DDBJ databases">
        <title>The complete genome sequence of Sphingopyxis pomeranensis sp. nov. strain WS5A3p.</title>
        <authorList>
            <person name="Kaminski M.A."/>
        </authorList>
    </citation>
    <scope>NUCLEOTIDE SEQUENCE [LARGE SCALE GENOMIC DNA]</scope>
    <source>
        <strain evidence="2">WS5A3p</strain>
    </source>
</reference>
<evidence type="ECO:0000313" key="2">
    <source>
        <dbReference type="Proteomes" id="UP000238954"/>
    </source>
</evidence>
<accession>A0A2S8B137</accession>
<name>A0A2S8B137_9SPHN</name>
<keyword evidence="2" id="KW-1185">Reference proteome</keyword>
<evidence type="ECO:0000313" key="1">
    <source>
        <dbReference type="EMBL" id="PQM26070.1"/>
    </source>
</evidence>
<organism evidence="1 2">
    <name type="scientific">Sphingopyxis lindanitolerans</name>
    <dbReference type="NCBI Taxonomy" id="2054227"/>
    <lineage>
        <taxon>Bacteria</taxon>
        <taxon>Pseudomonadati</taxon>
        <taxon>Pseudomonadota</taxon>
        <taxon>Alphaproteobacteria</taxon>
        <taxon>Sphingomonadales</taxon>
        <taxon>Sphingomonadaceae</taxon>
        <taxon>Sphingopyxis</taxon>
    </lineage>
</organism>
<proteinExistence type="predicted"/>
<comment type="caution">
    <text evidence="1">The sequence shown here is derived from an EMBL/GenBank/DDBJ whole genome shotgun (WGS) entry which is preliminary data.</text>
</comment>
<sequence length="83" mass="8806">MAADYGARIAERKGGLENDFAQRAKGHRPCCSGFSACIFDVGLARAVFERKPTALLPSRRREGLGVGSNVAMAHPAATNEQSS</sequence>
<dbReference type="AlphaFoldDB" id="A0A2S8B137"/>
<dbReference type="Proteomes" id="UP000238954">
    <property type="component" value="Chromosome"/>
</dbReference>
<dbReference type="EMBL" id="PHFW01000003">
    <property type="protein sequence ID" value="PQM26070.1"/>
    <property type="molecule type" value="Genomic_DNA"/>
</dbReference>